<reference evidence="1 4" key="2">
    <citation type="submission" date="2017-09" db="EMBL/GenBank/DDBJ databases">
        <title>Extensive intraspecific genome diversity in a model arbuscular mycorrhizal fungus.</title>
        <authorList>
            <person name="Chen E.C."/>
            <person name="Morin E."/>
            <person name="Beaudet D."/>
            <person name="Noel J."/>
            <person name="Ndikumana S."/>
            <person name="Charron P."/>
            <person name="St-Onge C."/>
            <person name="Giorgi J."/>
            <person name="Grigoriev I.V."/>
            <person name="Roux C."/>
            <person name="Martin F.M."/>
            <person name="Corradi N."/>
        </authorList>
    </citation>
    <scope>NUCLEOTIDE SEQUENCE [LARGE SCALE GENOMIC DNA]</scope>
    <source>
        <strain evidence="1 4">A5</strain>
    </source>
</reference>
<proteinExistence type="predicted"/>
<dbReference type="EMBL" id="LLXH01000078">
    <property type="protein sequence ID" value="PKC73690.1"/>
    <property type="molecule type" value="Genomic_DNA"/>
</dbReference>
<reference evidence="1 4" key="1">
    <citation type="submission" date="2016-04" db="EMBL/GenBank/DDBJ databases">
        <title>Genome analyses suggest a sexual origin of heterokaryosis in a supposedly ancient asexual fungus.</title>
        <authorList>
            <person name="Ropars J."/>
            <person name="Sedzielewska K."/>
            <person name="Noel J."/>
            <person name="Charron P."/>
            <person name="Farinelli L."/>
            <person name="Marton T."/>
            <person name="Kruger M."/>
            <person name="Pelin A."/>
            <person name="Brachmann A."/>
            <person name="Corradi N."/>
        </authorList>
    </citation>
    <scope>NUCLEOTIDE SEQUENCE [LARGE SCALE GENOMIC DNA]</scope>
    <source>
        <strain evidence="1 4">A5</strain>
    </source>
</reference>
<dbReference type="VEuPathDB" id="FungiDB:RhiirA1_450879"/>
<name>A0A2I1DST2_9GLOM</name>
<dbReference type="VEuPathDB" id="FungiDB:FUN_022911"/>
<dbReference type="Proteomes" id="UP000232688">
    <property type="component" value="Unassembled WGS sequence"/>
</dbReference>
<comment type="caution">
    <text evidence="1">The sequence shown here is derived from an EMBL/GenBank/DDBJ whole genome shotgun (WGS) entry which is preliminary data.</text>
</comment>
<dbReference type="EMBL" id="LLXJ01000053">
    <property type="protein sequence ID" value="PKC16285.1"/>
    <property type="molecule type" value="Genomic_DNA"/>
</dbReference>
<protein>
    <submittedName>
        <fullName evidence="1">Uncharacterized protein</fullName>
    </submittedName>
</protein>
<evidence type="ECO:0000313" key="1">
    <source>
        <dbReference type="EMBL" id="PKC16285.1"/>
    </source>
</evidence>
<dbReference type="OrthoDB" id="2449751at2759"/>
<sequence length="156" mass="18254">MYPAINVITKGVKSSNSNSNEVEVVDFTESNTAFDNDVEYEDSEDGDIANNQSNNSITHYWNISEDYGLIATLLDSRCKFLFFVFPELYSNIHLKLRSIYNKMKLEYSEQEKDCHEEYLTNSLLASMFSRRYKRGNEVTEYLRVEEIGFSECPFNW</sequence>
<dbReference type="AlphaFoldDB" id="A0A2I1DST2"/>
<evidence type="ECO:0000313" key="3">
    <source>
        <dbReference type="Proteomes" id="UP000232688"/>
    </source>
</evidence>
<reference evidence="2 3" key="4">
    <citation type="submission" date="2017-10" db="EMBL/GenBank/DDBJ databases">
        <title>Genome analyses suggest a sexual origin of heterokaryosis in a supposedly ancient asexual fungus.</title>
        <authorList>
            <person name="Corradi N."/>
            <person name="Sedzielewska K."/>
            <person name="Noel J."/>
            <person name="Charron P."/>
            <person name="Farinelli L."/>
            <person name="Marton T."/>
            <person name="Kruger M."/>
            <person name="Pelin A."/>
            <person name="Brachmann A."/>
            <person name="Corradi N."/>
        </authorList>
    </citation>
    <scope>NUCLEOTIDE SEQUENCE [LARGE SCALE GENOMIC DNA]</scope>
    <source>
        <strain evidence="2 3">A1</strain>
    </source>
</reference>
<dbReference type="Proteomes" id="UP000232722">
    <property type="component" value="Unassembled WGS sequence"/>
</dbReference>
<evidence type="ECO:0000313" key="4">
    <source>
        <dbReference type="Proteomes" id="UP000232722"/>
    </source>
</evidence>
<reference evidence="2 3" key="3">
    <citation type="submission" date="2017-10" db="EMBL/GenBank/DDBJ databases">
        <title>Extensive intraspecific genome diversity in a model arbuscular mycorrhizal fungus.</title>
        <authorList>
            <person name="Chen E.C.H."/>
            <person name="Morin E."/>
            <person name="Baudet D."/>
            <person name="Noel J."/>
            <person name="Ndikumana S."/>
            <person name="Charron P."/>
            <person name="St-Onge C."/>
            <person name="Giorgi J."/>
            <person name="Grigoriev I.V."/>
            <person name="Roux C."/>
            <person name="Martin F.M."/>
            <person name="Corradi N."/>
        </authorList>
    </citation>
    <scope>NUCLEOTIDE SEQUENCE [LARGE SCALE GENOMIC DNA]</scope>
    <source>
        <strain evidence="2 3">A1</strain>
    </source>
</reference>
<organism evidence="1 4">
    <name type="scientific">Rhizophagus irregularis</name>
    <dbReference type="NCBI Taxonomy" id="588596"/>
    <lineage>
        <taxon>Eukaryota</taxon>
        <taxon>Fungi</taxon>
        <taxon>Fungi incertae sedis</taxon>
        <taxon>Mucoromycota</taxon>
        <taxon>Glomeromycotina</taxon>
        <taxon>Glomeromycetes</taxon>
        <taxon>Glomerales</taxon>
        <taxon>Glomeraceae</taxon>
        <taxon>Rhizophagus</taxon>
    </lineage>
</organism>
<accession>A0A2I1DST2</accession>
<gene>
    <name evidence="2" type="ORF">RhiirA1_450879</name>
    <name evidence="1" type="ORF">RhiirA5_407240</name>
</gene>
<evidence type="ECO:0000313" key="2">
    <source>
        <dbReference type="EMBL" id="PKC73690.1"/>
    </source>
</evidence>